<evidence type="ECO:0000313" key="12">
    <source>
        <dbReference type="Proteomes" id="UP001302274"/>
    </source>
</evidence>
<dbReference type="PANTHER" id="PTHR10815">
    <property type="entry name" value="METHYLATED-DNA--PROTEIN-CYSTEINE METHYLTRANSFERASE"/>
    <property type="match status" value="1"/>
</dbReference>
<evidence type="ECO:0000256" key="3">
    <source>
        <dbReference type="ARBA" id="ARBA00022603"/>
    </source>
</evidence>
<evidence type="ECO:0000259" key="9">
    <source>
        <dbReference type="Pfam" id="PF01035"/>
    </source>
</evidence>
<evidence type="ECO:0000256" key="2">
    <source>
        <dbReference type="ARBA" id="ARBA00022490"/>
    </source>
</evidence>
<dbReference type="GO" id="GO:0003908">
    <property type="term" value="F:methylated-DNA-[protein]-cysteine S-methyltransferase activity"/>
    <property type="evidence" value="ECO:0007669"/>
    <property type="project" value="UniProtKB-EC"/>
</dbReference>
<dbReference type="NCBIfam" id="TIGR00589">
    <property type="entry name" value="ogt"/>
    <property type="match status" value="1"/>
</dbReference>
<keyword evidence="6 8" id="KW-0234">DNA repair</keyword>
<dbReference type="InterPro" id="IPR036388">
    <property type="entry name" value="WH-like_DNA-bd_sf"/>
</dbReference>
<dbReference type="InterPro" id="IPR001497">
    <property type="entry name" value="MethylDNA_cys_MeTrfase_AS"/>
</dbReference>
<feature type="active site" description="Nucleophile; methyl group acceptor" evidence="8">
    <location>
        <position position="130"/>
    </location>
</feature>
<dbReference type="HAMAP" id="MF_00772">
    <property type="entry name" value="OGT"/>
    <property type="match status" value="1"/>
</dbReference>
<evidence type="ECO:0000313" key="11">
    <source>
        <dbReference type="EMBL" id="MEA9357279.1"/>
    </source>
</evidence>
<comment type="function">
    <text evidence="8">Involved in the cellular defense against the biological effects of O6-methylguanine (O6-MeG) and O4-methylthymine (O4-MeT) in DNA. Repairs the methylated nucleobase in DNA by stoichiometrically transferring the methyl group to a cysteine residue in the enzyme. This is a suicide reaction: the enzyme is irreversibly inactivated.</text>
</comment>
<feature type="domain" description="Methylguanine DNA methyltransferase ribonuclease-like" evidence="10">
    <location>
        <begin position="8"/>
        <end position="74"/>
    </location>
</feature>
<dbReference type="InterPro" id="IPR023546">
    <property type="entry name" value="MGMT"/>
</dbReference>
<proteinExistence type="inferred from homology"/>
<organism evidence="11 12">
    <name type="scientific">Bacteriovorax antarcticus</name>
    <dbReference type="NCBI Taxonomy" id="3088717"/>
    <lineage>
        <taxon>Bacteria</taxon>
        <taxon>Pseudomonadati</taxon>
        <taxon>Bdellovibrionota</taxon>
        <taxon>Bacteriovoracia</taxon>
        <taxon>Bacteriovoracales</taxon>
        <taxon>Bacteriovoracaceae</taxon>
        <taxon>Bacteriovorax</taxon>
    </lineage>
</organism>
<dbReference type="Gene3D" id="1.10.10.10">
    <property type="entry name" value="Winged helix-like DNA-binding domain superfamily/Winged helix DNA-binding domain"/>
    <property type="match status" value="1"/>
</dbReference>
<protein>
    <recommendedName>
        <fullName evidence="8">Methylated-DNA--protein-cysteine methyltransferase</fullName>
        <ecNumber evidence="8">2.1.1.63</ecNumber>
    </recommendedName>
    <alternativeName>
        <fullName evidence="8">6-O-methylguanine-DNA methyltransferase</fullName>
        <shortName evidence="8">MGMT</shortName>
    </alternativeName>
    <alternativeName>
        <fullName evidence="8">O-6-methylguanine-DNA-alkyltransferase</fullName>
    </alternativeName>
</protein>
<dbReference type="GO" id="GO:0032259">
    <property type="term" value="P:methylation"/>
    <property type="evidence" value="ECO:0007669"/>
    <property type="project" value="UniProtKB-KW"/>
</dbReference>
<keyword evidence="5 8" id="KW-0227">DNA damage</keyword>
<comment type="catalytic activity">
    <reaction evidence="7 8">
        <text>a 6-O-methyl-2'-deoxyguanosine in DNA + L-cysteinyl-[protein] = S-methyl-L-cysteinyl-[protein] + a 2'-deoxyguanosine in DNA</text>
        <dbReference type="Rhea" id="RHEA:24000"/>
        <dbReference type="Rhea" id="RHEA-COMP:10131"/>
        <dbReference type="Rhea" id="RHEA-COMP:10132"/>
        <dbReference type="Rhea" id="RHEA-COMP:11367"/>
        <dbReference type="Rhea" id="RHEA-COMP:11368"/>
        <dbReference type="ChEBI" id="CHEBI:29950"/>
        <dbReference type="ChEBI" id="CHEBI:82612"/>
        <dbReference type="ChEBI" id="CHEBI:85445"/>
        <dbReference type="ChEBI" id="CHEBI:85448"/>
        <dbReference type="EC" id="2.1.1.63"/>
    </reaction>
</comment>
<keyword evidence="2 8" id="KW-0963">Cytoplasm</keyword>
<evidence type="ECO:0000256" key="1">
    <source>
        <dbReference type="ARBA" id="ARBA00001286"/>
    </source>
</evidence>
<dbReference type="InterPro" id="IPR008332">
    <property type="entry name" value="MethylG_MeTrfase_N"/>
</dbReference>
<gene>
    <name evidence="11" type="ORF">SHI21_13725</name>
</gene>
<evidence type="ECO:0000256" key="4">
    <source>
        <dbReference type="ARBA" id="ARBA00022679"/>
    </source>
</evidence>
<dbReference type="InterPro" id="IPR036631">
    <property type="entry name" value="MGMT_N_sf"/>
</dbReference>
<dbReference type="SUPFAM" id="SSF46767">
    <property type="entry name" value="Methylated DNA-protein cysteine methyltransferase, C-terminal domain"/>
    <property type="match status" value="1"/>
</dbReference>
<comment type="miscellaneous">
    <text evidence="8">This enzyme catalyzes only one turnover and therefore is not strictly catalytic. According to one definition, an enzyme is a biocatalyst that acts repeatedly and over many reaction cycles.</text>
</comment>
<comment type="caution">
    <text evidence="11">The sequence shown here is derived from an EMBL/GenBank/DDBJ whole genome shotgun (WGS) entry which is preliminary data.</text>
</comment>
<dbReference type="SUPFAM" id="SSF53155">
    <property type="entry name" value="Methylated DNA-protein cysteine methyltransferase domain"/>
    <property type="match status" value="1"/>
</dbReference>
<evidence type="ECO:0000259" key="10">
    <source>
        <dbReference type="Pfam" id="PF02870"/>
    </source>
</evidence>
<evidence type="ECO:0000256" key="6">
    <source>
        <dbReference type="ARBA" id="ARBA00023204"/>
    </source>
</evidence>
<dbReference type="InterPro" id="IPR014048">
    <property type="entry name" value="MethylDNA_cys_MeTrfase_DNA-bd"/>
</dbReference>
<reference evidence="11 12" key="1">
    <citation type="submission" date="2023-11" db="EMBL/GenBank/DDBJ databases">
        <title>A Novel Polar Bacteriovorax (B. antarcticus) Isolated from the Biocrust in Antarctica.</title>
        <authorList>
            <person name="Mun W."/>
            <person name="Choi S.Y."/>
            <person name="Mitchell R.J."/>
        </authorList>
    </citation>
    <scope>NUCLEOTIDE SEQUENCE [LARGE SCALE GENOMIC DNA]</scope>
    <source>
        <strain evidence="11 12">PP10</strain>
    </source>
</reference>
<dbReference type="Pfam" id="PF02870">
    <property type="entry name" value="Methyltransf_1N"/>
    <property type="match status" value="1"/>
</dbReference>
<dbReference type="CDD" id="cd06445">
    <property type="entry name" value="ATase"/>
    <property type="match status" value="1"/>
</dbReference>
<feature type="domain" description="Methylated-DNA-[protein]-cysteine S-methyltransferase DNA binding" evidence="9">
    <location>
        <begin position="79"/>
        <end position="158"/>
    </location>
</feature>
<comment type="catalytic activity">
    <reaction evidence="1 8">
        <text>a 4-O-methyl-thymidine in DNA + L-cysteinyl-[protein] = a thymidine in DNA + S-methyl-L-cysteinyl-[protein]</text>
        <dbReference type="Rhea" id="RHEA:53428"/>
        <dbReference type="Rhea" id="RHEA-COMP:10131"/>
        <dbReference type="Rhea" id="RHEA-COMP:10132"/>
        <dbReference type="Rhea" id="RHEA-COMP:13555"/>
        <dbReference type="Rhea" id="RHEA-COMP:13556"/>
        <dbReference type="ChEBI" id="CHEBI:29950"/>
        <dbReference type="ChEBI" id="CHEBI:82612"/>
        <dbReference type="ChEBI" id="CHEBI:137386"/>
        <dbReference type="ChEBI" id="CHEBI:137387"/>
        <dbReference type="EC" id="2.1.1.63"/>
    </reaction>
</comment>
<evidence type="ECO:0000256" key="8">
    <source>
        <dbReference type="HAMAP-Rule" id="MF_00772"/>
    </source>
</evidence>
<comment type="subcellular location">
    <subcellularLocation>
        <location evidence="8">Cytoplasm</location>
    </subcellularLocation>
</comment>
<dbReference type="EC" id="2.1.1.63" evidence="8"/>
<dbReference type="InterPro" id="IPR036217">
    <property type="entry name" value="MethylDNA_cys_MeTrfase_DNAb"/>
</dbReference>
<dbReference type="Pfam" id="PF01035">
    <property type="entry name" value="DNA_binding_1"/>
    <property type="match status" value="1"/>
</dbReference>
<keyword evidence="4 8" id="KW-0808">Transferase</keyword>
<evidence type="ECO:0000256" key="5">
    <source>
        <dbReference type="ARBA" id="ARBA00022763"/>
    </source>
</evidence>
<comment type="similarity">
    <text evidence="8">Belongs to the MGMT family.</text>
</comment>
<dbReference type="PANTHER" id="PTHR10815:SF5">
    <property type="entry name" value="METHYLATED-DNA--PROTEIN-CYSTEINE METHYLTRANSFERASE"/>
    <property type="match status" value="1"/>
</dbReference>
<dbReference type="Proteomes" id="UP001302274">
    <property type="component" value="Unassembled WGS sequence"/>
</dbReference>
<dbReference type="RefSeq" id="WP_323577221.1">
    <property type="nucleotide sequence ID" value="NZ_JAYGJQ010000002.1"/>
</dbReference>
<dbReference type="Gene3D" id="3.30.160.70">
    <property type="entry name" value="Methylated DNA-protein cysteine methyltransferase domain"/>
    <property type="match status" value="1"/>
</dbReference>
<accession>A0ABU5VW38</accession>
<dbReference type="EMBL" id="JAYGJQ010000002">
    <property type="protein sequence ID" value="MEA9357279.1"/>
    <property type="molecule type" value="Genomic_DNA"/>
</dbReference>
<sequence length="162" mass="18054">MKLFFKEINSPVGKLKLVATDEALVAILWEKEKLGRVRLDKMGISDKHPILLKTENQLKEYFTGKRKVFDLPLNPMGTSFQQMVWNELRQIPFGETRSYGELATKMGSPKASRAVGAANGKNPISIVVPCHRVIGKNGKLTGFAGGLRSKELLLDLEAKSMR</sequence>
<keyword evidence="12" id="KW-1185">Reference proteome</keyword>
<evidence type="ECO:0000256" key="7">
    <source>
        <dbReference type="ARBA" id="ARBA00049348"/>
    </source>
</evidence>
<name>A0ABU5VW38_9BACT</name>
<keyword evidence="3 8" id="KW-0489">Methyltransferase</keyword>
<dbReference type="PROSITE" id="PS00374">
    <property type="entry name" value="MGMT"/>
    <property type="match status" value="1"/>
</dbReference>